<dbReference type="Gene3D" id="1.25.40.20">
    <property type="entry name" value="Ankyrin repeat-containing domain"/>
    <property type="match status" value="1"/>
</dbReference>
<feature type="repeat" description="ANK" evidence="3">
    <location>
        <begin position="229"/>
        <end position="261"/>
    </location>
</feature>
<dbReference type="PRINTS" id="PR01415">
    <property type="entry name" value="ANKYRIN"/>
</dbReference>
<feature type="repeat" description="ANK" evidence="3">
    <location>
        <begin position="294"/>
        <end position="326"/>
    </location>
</feature>
<dbReference type="AlphaFoldDB" id="R4WDG7"/>
<reference evidence="5" key="1">
    <citation type="journal article" date="2013" name="PLoS ONE">
        <title>Gene expression in gut symbiotic organ of stinkbug affected by extracellular bacterial symbiont.</title>
        <authorList>
            <person name="Futahashi R."/>
            <person name="Tanaka K."/>
            <person name="Tanahashi M."/>
            <person name="Nikoh N."/>
            <person name="Kikuchi Y."/>
            <person name="Lee B.L."/>
            <person name="Fukatsu T."/>
        </authorList>
    </citation>
    <scope>NUCLEOTIDE SEQUENCE</scope>
    <source>
        <tissue evidence="5">Midgut</tissue>
    </source>
</reference>
<dbReference type="PROSITE" id="PS50088">
    <property type="entry name" value="ANK_REPEAT"/>
    <property type="match status" value="7"/>
</dbReference>
<sequence>MVERRTFLAAAVAILAISSTAGFPAADGEESGSKSSPNEDFLEKAVSNIESKGSAISEFFKEVSKDKDPEHLKNIADYDKLILSLIYSIREDGSLFTDFILLLLDKAYPAKSDAFTETFKNKFTFTEPDVINVLQYLGSRKDYHYIPEHVLESLFDVLNMTTEEKFNKPVIEYGLEKGYAKGMKRLLGNKTTVNEKGDSLLHVAAENDYMDSLKTLIDEGIPVDVKNKLGQTPLYYAAKNEHNDAAKYLISKKADVDSRDEDGDTQLHIAAKLGDMEAAQGLIEAGARVDADNEGQTPLYRAAQYDQKNMMSVLLGNGANLHFNHNGKEPIHIAAASNHTTAVENFLRFEVKVDARSQDEMTPIHWAARSGLNQMVEFLLSKGADINSVGSIKRTPLHEAAYWAQYDTVKYLVAHGANISAVDYSGQKPTDMARYNDQYAMRDLLKSIEKKH</sequence>
<feature type="repeat" description="ANK" evidence="3">
    <location>
        <begin position="326"/>
        <end position="358"/>
    </location>
</feature>
<name>R4WDG7_RIPPE</name>
<feature type="repeat" description="ANK" evidence="3">
    <location>
        <begin position="196"/>
        <end position="228"/>
    </location>
</feature>
<dbReference type="EMBL" id="AK417683">
    <property type="protein sequence ID" value="BAN20898.1"/>
    <property type="molecule type" value="mRNA"/>
</dbReference>
<keyword evidence="4" id="KW-0732">Signal</keyword>
<evidence type="ECO:0000256" key="4">
    <source>
        <dbReference type="SAM" id="SignalP"/>
    </source>
</evidence>
<keyword evidence="1" id="KW-0677">Repeat</keyword>
<dbReference type="PROSITE" id="PS50297">
    <property type="entry name" value="ANK_REP_REGION"/>
    <property type="match status" value="6"/>
</dbReference>
<evidence type="ECO:0000256" key="3">
    <source>
        <dbReference type="PROSITE-ProRule" id="PRU00023"/>
    </source>
</evidence>
<feature type="repeat" description="ANK" evidence="3">
    <location>
        <begin position="262"/>
        <end position="294"/>
    </location>
</feature>
<feature type="signal peptide" evidence="4">
    <location>
        <begin position="1"/>
        <end position="22"/>
    </location>
</feature>
<dbReference type="Pfam" id="PF13637">
    <property type="entry name" value="Ank_4"/>
    <property type="match status" value="1"/>
</dbReference>
<evidence type="ECO:0000256" key="1">
    <source>
        <dbReference type="ARBA" id="ARBA00022737"/>
    </source>
</evidence>
<feature type="repeat" description="ANK" evidence="3">
    <location>
        <begin position="392"/>
        <end position="424"/>
    </location>
</feature>
<evidence type="ECO:0000256" key="2">
    <source>
        <dbReference type="ARBA" id="ARBA00023043"/>
    </source>
</evidence>
<proteinExistence type="evidence at transcript level"/>
<dbReference type="PANTHER" id="PTHR24171:SF10">
    <property type="entry name" value="ANKYRIN REPEAT DOMAIN-CONTAINING PROTEIN 29-LIKE"/>
    <property type="match status" value="1"/>
</dbReference>
<feature type="chain" id="PRO_5004381230" evidence="4">
    <location>
        <begin position="23"/>
        <end position="452"/>
    </location>
</feature>
<dbReference type="SUPFAM" id="SSF48403">
    <property type="entry name" value="Ankyrin repeat"/>
    <property type="match status" value="1"/>
</dbReference>
<keyword evidence="2 3" id="KW-0040">ANK repeat</keyword>
<feature type="repeat" description="ANK" evidence="3">
    <location>
        <begin position="359"/>
        <end position="391"/>
    </location>
</feature>
<accession>R4WDG7</accession>
<evidence type="ECO:0000313" key="5">
    <source>
        <dbReference type="EMBL" id="BAN20898.1"/>
    </source>
</evidence>
<dbReference type="SMART" id="SM00248">
    <property type="entry name" value="ANK"/>
    <property type="match status" value="7"/>
</dbReference>
<organism evidence="5">
    <name type="scientific">Riptortus pedestris</name>
    <name type="common">Bean bug</name>
    <dbReference type="NCBI Taxonomy" id="329032"/>
    <lineage>
        <taxon>Eukaryota</taxon>
        <taxon>Metazoa</taxon>
        <taxon>Ecdysozoa</taxon>
        <taxon>Arthropoda</taxon>
        <taxon>Hexapoda</taxon>
        <taxon>Insecta</taxon>
        <taxon>Pterygota</taxon>
        <taxon>Neoptera</taxon>
        <taxon>Paraneoptera</taxon>
        <taxon>Hemiptera</taxon>
        <taxon>Heteroptera</taxon>
        <taxon>Panheteroptera</taxon>
        <taxon>Pentatomomorpha</taxon>
        <taxon>Coreoidea</taxon>
        <taxon>Alydidae</taxon>
        <taxon>Riptortus</taxon>
    </lineage>
</organism>
<dbReference type="InterPro" id="IPR036770">
    <property type="entry name" value="Ankyrin_rpt-contain_sf"/>
</dbReference>
<dbReference type="InterPro" id="IPR002110">
    <property type="entry name" value="Ankyrin_rpt"/>
</dbReference>
<protein>
    <submittedName>
        <fullName evidence="5">Ankyrin 2,3/unc44</fullName>
    </submittedName>
</protein>
<dbReference type="Pfam" id="PF12796">
    <property type="entry name" value="Ank_2"/>
    <property type="match status" value="2"/>
</dbReference>
<dbReference type="PANTHER" id="PTHR24171">
    <property type="entry name" value="ANKYRIN REPEAT DOMAIN-CONTAINING PROTEIN 39-RELATED"/>
    <property type="match status" value="1"/>
</dbReference>